<dbReference type="EMBL" id="LSRX01001060">
    <property type="protein sequence ID" value="OLP84178.1"/>
    <property type="molecule type" value="Genomic_DNA"/>
</dbReference>
<evidence type="ECO:0000313" key="1">
    <source>
        <dbReference type="EMBL" id="OLP84178.1"/>
    </source>
</evidence>
<organism evidence="1 2">
    <name type="scientific">Symbiodinium microadriaticum</name>
    <name type="common">Dinoflagellate</name>
    <name type="synonym">Zooxanthella microadriatica</name>
    <dbReference type="NCBI Taxonomy" id="2951"/>
    <lineage>
        <taxon>Eukaryota</taxon>
        <taxon>Sar</taxon>
        <taxon>Alveolata</taxon>
        <taxon>Dinophyceae</taxon>
        <taxon>Suessiales</taxon>
        <taxon>Symbiodiniaceae</taxon>
        <taxon>Symbiodinium</taxon>
    </lineage>
</organism>
<keyword evidence="2" id="KW-1185">Reference proteome</keyword>
<protein>
    <submittedName>
        <fullName evidence="1">Uncharacterized protein</fullName>
    </submittedName>
</protein>
<gene>
    <name evidence="1" type="ORF">AK812_SmicGene34973</name>
</gene>
<proteinExistence type="predicted"/>
<dbReference type="Proteomes" id="UP000186817">
    <property type="component" value="Unassembled WGS sequence"/>
</dbReference>
<comment type="caution">
    <text evidence="1">The sequence shown here is derived from an EMBL/GenBank/DDBJ whole genome shotgun (WGS) entry which is preliminary data.</text>
</comment>
<evidence type="ECO:0000313" key="2">
    <source>
        <dbReference type="Proteomes" id="UP000186817"/>
    </source>
</evidence>
<accession>A0A1Q9CMM5</accession>
<reference evidence="1 2" key="1">
    <citation type="submission" date="2016-02" db="EMBL/GenBank/DDBJ databases">
        <title>Genome analysis of coral dinoflagellate symbionts highlights evolutionary adaptations to a symbiotic lifestyle.</title>
        <authorList>
            <person name="Aranda M."/>
            <person name="Li Y."/>
            <person name="Liew Y.J."/>
            <person name="Baumgarten S."/>
            <person name="Simakov O."/>
            <person name="Wilson M."/>
            <person name="Piel J."/>
            <person name="Ashoor H."/>
            <person name="Bougouffa S."/>
            <person name="Bajic V.B."/>
            <person name="Ryu T."/>
            <person name="Ravasi T."/>
            <person name="Bayer T."/>
            <person name="Micklem G."/>
            <person name="Kim H."/>
            <person name="Bhak J."/>
            <person name="Lajeunesse T.C."/>
            <person name="Voolstra C.R."/>
        </authorList>
    </citation>
    <scope>NUCLEOTIDE SEQUENCE [LARGE SCALE GENOMIC DNA]</scope>
    <source>
        <strain evidence="1 2">CCMP2467</strain>
    </source>
</reference>
<sequence length="109" mass="12262">MARRPIAPGPVASERWTHYLESDSAAHVEALATCLFPGFGFQLTSHVGWSGAPFPNRRLVVKLNIRESDESHLWDIWSRSDVVVILFRRRKVRTHASATPGELEGKLVD</sequence>
<name>A0A1Q9CMM5_SYMMI</name>
<dbReference type="AlphaFoldDB" id="A0A1Q9CMM5"/>